<sequence>MSRTLYRNGAVYSTHDPFATALLVDDDTVAWLGSEEAADGIAGTDVTVVDLAGALITPGLYDSGLAPVPGADPAARWAQLTAAGYVAVTAHGAPDDARHAGHLRALAAEAESPASGLPGTRLWAARTVHDAAGVDHLRDVIGPHLAGAAPAPDDATDVPALTAHLTAVTRAGLAAGWAVTTDAELDALRVALPAAAAAGAPLRGAGVTLAVATDLDAADRSLLSRHGVTVLITPTDGLPLRTPLAALAADGVPLVLGTSAWHRGGTEPAPPWSLVRACVQHPDPAQRLSSRAAFLALSRGGWRAARAVHPLLGQLVPGAPAGLAVWEATELMVQTPDSTVAAWSTDPRAGTPLLPALDTGTDPRCLRTVRDGLVVHDDGTLAG</sequence>
<dbReference type="InterPro" id="IPR011059">
    <property type="entry name" value="Metal-dep_hydrolase_composite"/>
</dbReference>
<evidence type="ECO:0000313" key="2">
    <source>
        <dbReference type="Proteomes" id="UP000597761"/>
    </source>
</evidence>
<reference evidence="2" key="1">
    <citation type="journal article" date="2019" name="Int. J. Syst. Evol. Microbiol.">
        <title>The Global Catalogue of Microorganisms (GCM) 10K type strain sequencing project: providing services to taxonomists for standard genome sequencing and annotation.</title>
        <authorList>
            <consortium name="The Broad Institute Genomics Platform"/>
            <consortium name="The Broad Institute Genome Sequencing Center for Infectious Disease"/>
            <person name="Wu L."/>
            <person name="Ma J."/>
        </authorList>
    </citation>
    <scope>NUCLEOTIDE SEQUENCE [LARGE SCALE GENOMIC DNA]</scope>
    <source>
        <strain evidence="2">CGMCC 1.15480</strain>
    </source>
</reference>
<dbReference type="InterPro" id="IPR032466">
    <property type="entry name" value="Metal_Hydrolase"/>
</dbReference>
<dbReference type="SUPFAM" id="SSF51338">
    <property type="entry name" value="Composite domain of metallo-dependent hydrolases"/>
    <property type="match status" value="1"/>
</dbReference>
<evidence type="ECO:0000313" key="1">
    <source>
        <dbReference type="EMBL" id="GGC83611.1"/>
    </source>
</evidence>
<dbReference type="RefSeq" id="WP_188666507.1">
    <property type="nucleotide sequence ID" value="NZ_BMJI01000002.1"/>
</dbReference>
<dbReference type="Proteomes" id="UP000597761">
    <property type="component" value="Unassembled WGS sequence"/>
</dbReference>
<dbReference type="SUPFAM" id="SSF51556">
    <property type="entry name" value="Metallo-dependent hydrolases"/>
    <property type="match status" value="1"/>
</dbReference>
<dbReference type="EMBL" id="BMJI01000002">
    <property type="protein sequence ID" value="GGC83611.1"/>
    <property type="molecule type" value="Genomic_DNA"/>
</dbReference>
<dbReference type="PANTHER" id="PTHR22642">
    <property type="entry name" value="IMIDAZOLONEPROPIONASE"/>
    <property type="match status" value="1"/>
</dbReference>
<comment type="caution">
    <text evidence="1">The sequence shown here is derived from an EMBL/GenBank/DDBJ whole genome shotgun (WGS) entry which is preliminary data.</text>
</comment>
<dbReference type="Gene3D" id="2.30.40.10">
    <property type="entry name" value="Urease, subunit C, domain 1"/>
    <property type="match status" value="1"/>
</dbReference>
<accession>A0ABQ1NZ61</accession>
<evidence type="ECO:0008006" key="3">
    <source>
        <dbReference type="Google" id="ProtNLM"/>
    </source>
</evidence>
<protein>
    <recommendedName>
        <fullName evidence="3">Amidohydrolase 3 domain-containing protein</fullName>
    </recommendedName>
</protein>
<name>A0ABQ1NZ61_9MICC</name>
<keyword evidence="2" id="KW-1185">Reference proteome</keyword>
<proteinExistence type="predicted"/>
<gene>
    <name evidence="1" type="ORF">GCM10011512_07970</name>
</gene>
<organism evidence="1 2">
    <name type="scientific">Tersicoccus solisilvae</name>
    <dbReference type="NCBI Taxonomy" id="1882339"/>
    <lineage>
        <taxon>Bacteria</taxon>
        <taxon>Bacillati</taxon>
        <taxon>Actinomycetota</taxon>
        <taxon>Actinomycetes</taxon>
        <taxon>Micrococcales</taxon>
        <taxon>Micrococcaceae</taxon>
        <taxon>Tersicoccus</taxon>
    </lineage>
</organism>
<dbReference type="PANTHER" id="PTHR22642:SF2">
    <property type="entry name" value="PROTEIN LONG AFTER FAR-RED 3"/>
    <property type="match status" value="1"/>
</dbReference>